<feature type="region of interest" description="Disordered" evidence="1">
    <location>
        <begin position="250"/>
        <end position="331"/>
    </location>
</feature>
<accession>A0AAE6WI23</accession>
<evidence type="ECO:0000313" key="3">
    <source>
        <dbReference type="EMBL" id="QIA90150.1"/>
    </source>
</evidence>
<dbReference type="AlphaFoldDB" id="A0AAE6WI23"/>
<gene>
    <name evidence="3" type="ORF">FEE40_08330</name>
</gene>
<evidence type="ECO:0000256" key="1">
    <source>
        <dbReference type="SAM" id="MobiDB-lite"/>
    </source>
</evidence>
<proteinExistence type="predicted"/>
<name>A0AAE6WI23_9LACO</name>
<protein>
    <submittedName>
        <fullName evidence="3">Uncharacterized protein</fullName>
    </submittedName>
</protein>
<dbReference type="Proteomes" id="UP000463931">
    <property type="component" value="Chromosome"/>
</dbReference>
<dbReference type="RefSeq" id="WP_163588251.1">
    <property type="nucleotide sequence ID" value="NZ_CP040852.1"/>
</dbReference>
<reference evidence="3 4" key="1">
    <citation type="journal article" date="2019" name="Nat. Med.">
        <title>Preventing dysbiosis of the neonatal mouse intestinal microbiome protects against late-onset sepsis.</title>
        <authorList>
            <person name="Singer J.R."/>
            <person name="Blosser E.G."/>
            <person name="Zindl C.L."/>
            <person name="Silberger D.J."/>
            <person name="Conlan S."/>
            <person name="Laufer V.A."/>
            <person name="DiToro D."/>
            <person name="Deming C."/>
            <person name="Kumar R."/>
            <person name="Morrow C.D."/>
            <person name="Segre J.A."/>
            <person name="Gray M.J."/>
            <person name="Randolph D.A."/>
            <person name="Weaver C.T."/>
        </authorList>
    </citation>
    <scope>NUCLEOTIDE SEQUENCE [LARGE SCALE GENOMIC DNA]</scope>
    <source>
        <strain evidence="3 4">V10</strain>
    </source>
</reference>
<evidence type="ECO:0000256" key="2">
    <source>
        <dbReference type="SAM" id="SignalP"/>
    </source>
</evidence>
<organism evidence="3 4">
    <name type="scientific">Ligilactobacillus murinus</name>
    <dbReference type="NCBI Taxonomy" id="1622"/>
    <lineage>
        <taxon>Bacteria</taxon>
        <taxon>Bacillati</taxon>
        <taxon>Bacillota</taxon>
        <taxon>Bacilli</taxon>
        <taxon>Lactobacillales</taxon>
        <taxon>Lactobacillaceae</taxon>
        <taxon>Ligilactobacillus</taxon>
    </lineage>
</organism>
<dbReference type="EMBL" id="CP040852">
    <property type="protein sequence ID" value="QIA90150.1"/>
    <property type="molecule type" value="Genomic_DNA"/>
</dbReference>
<keyword evidence="2" id="KW-0732">Signal</keyword>
<feature type="signal peptide" evidence="2">
    <location>
        <begin position="1"/>
        <end position="26"/>
    </location>
</feature>
<sequence length="431" mass="48457">MSKIKNVLFLVTTALTLLYCNDMVSAQELTASNLNNEGKVDKTAAYTEDGQDYYSVKGKADKKQTIYILADTEGNDSKHYSVISKVKANKNGNYSTYLASVESEDAIYYLSTDKTLNGKKKDETFDIDSINSKIKVIIPPIKGTEIKDSSNYEKLSYKDISKNTKKYKDKDLVFSGTVLQVIDDSTVLLSVDDNPKEVLYLYLSSPVQKNSSFSEDDPITVYGKLKGMETYKNTKNKDVKAPLFYVLKTENEQPSSEKTAETTTSSEEKNSSSQVASSSTSSKKTSSKKPKKKVNKQKQVNKDIAAGLKQAKGWANGDLDENGNPTDSGTPNEDWAWANYIDKIEYSSNKKGTDKKLSIHVYKGFLELSKKERTSIMNSAMRFTYSYIQKYYKLDQYEDVRQGISTNVIDDTGVPIGMSKVSDRYDFKWFE</sequence>
<feature type="compositionally biased region" description="Low complexity" evidence="1">
    <location>
        <begin position="254"/>
        <end position="284"/>
    </location>
</feature>
<feature type="compositionally biased region" description="Basic residues" evidence="1">
    <location>
        <begin position="285"/>
        <end position="296"/>
    </location>
</feature>
<evidence type="ECO:0000313" key="4">
    <source>
        <dbReference type="Proteomes" id="UP000463931"/>
    </source>
</evidence>
<feature type="chain" id="PRO_5043658369" evidence="2">
    <location>
        <begin position="27"/>
        <end position="431"/>
    </location>
</feature>